<reference evidence="1 2" key="1">
    <citation type="journal article" date="2018" name="Sci. Rep.">
        <title>Genomic signatures of local adaptation to the degree of environmental predictability in rotifers.</title>
        <authorList>
            <person name="Franch-Gras L."/>
            <person name="Hahn C."/>
            <person name="Garcia-Roger E.M."/>
            <person name="Carmona M.J."/>
            <person name="Serra M."/>
            <person name="Gomez A."/>
        </authorList>
    </citation>
    <scope>NUCLEOTIDE SEQUENCE [LARGE SCALE GENOMIC DNA]</scope>
    <source>
        <strain evidence="1">HYR1</strain>
    </source>
</reference>
<dbReference type="Proteomes" id="UP000276133">
    <property type="component" value="Unassembled WGS sequence"/>
</dbReference>
<protein>
    <submittedName>
        <fullName evidence="1">Uncharacterized protein</fullName>
    </submittedName>
</protein>
<comment type="caution">
    <text evidence="1">The sequence shown here is derived from an EMBL/GenBank/DDBJ whole genome shotgun (WGS) entry which is preliminary data.</text>
</comment>
<dbReference type="AlphaFoldDB" id="A0A3M7SY26"/>
<organism evidence="1 2">
    <name type="scientific">Brachionus plicatilis</name>
    <name type="common">Marine rotifer</name>
    <name type="synonym">Brachionus muelleri</name>
    <dbReference type="NCBI Taxonomy" id="10195"/>
    <lineage>
        <taxon>Eukaryota</taxon>
        <taxon>Metazoa</taxon>
        <taxon>Spiralia</taxon>
        <taxon>Gnathifera</taxon>
        <taxon>Rotifera</taxon>
        <taxon>Eurotatoria</taxon>
        <taxon>Monogononta</taxon>
        <taxon>Pseudotrocha</taxon>
        <taxon>Ploima</taxon>
        <taxon>Brachionidae</taxon>
        <taxon>Brachionus</taxon>
    </lineage>
</organism>
<keyword evidence="2" id="KW-1185">Reference proteome</keyword>
<accession>A0A3M7SY26</accession>
<sequence length="148" mass="16865">MDVTLKNRFHVVALRPELTIIPLRYDRLLDSTIFFKIPLFFIISFFRSLSKSSIKAKLSFFEDFFSTFSFSRVFSTSKHLVTMWLSRAPSLETARAFTVIFPSRSLNGLVYFMVLLSTPRAAKWSGFEPSMEKKISAPGVSVLSSMGV</sequence>
<evidence type="ECO:0000313" key="2">
    <source>
        <dbReference type="Proteomes" id="UP000276133"/>
    </source>
</evidence>
<evidence type="ECO:0000313" key="1">
    <source>
        <dbReference type="EMBL" id="RNA40721.1"/>
    </source>
</evidence>
<proteinExistence type="predicted"/>
<name>A0A3M7SY26_BRAPC</name>
<dbReference type="EMBL" id="REGN01000601">
    <property type="protein sequence ID" value="RNA40721.1"/>
    <property type="molecule type" value="Genomic_DNA"/>
</dbReference>
<gene>
    <name evidence="1" type="ORF">BpHYR1_015802</name>
</gene>